<gene>
    <name evidence="2" type="ORF">KME15_19695</name>
</gene>
<sequence>MRQPFVSLIIDNYNYGRFLKQAIDSCLNQSYPNVEVIVVDDGSTDDSHDIIHSYGDRIVPVFKANGGQASAFNAGFLASQSELIVFVDADDYLSHEAVEQVVSVWKPGIAQVQYRLELVDEAGQFIDLFPTAKTKFDSGDVYPILLARGRQQTTVTSGNALSREALSQIMPIPEAEFRISADGYLMTLIPFYGKVASIEQPLGAYRIHGNSWWTRTKGTNQAEKFRKSIAHDFHRYDFLRARANELSYAIAPDLGFRDYNHLTARIASLRMEPDQHPVASDSLTDLGLKGWRSVLRYANVGWKRKLVLSGWFLWVGFMPRYLGTLAVSWLMVPSSRPAGVDRLFKQVRSLSTFSMKPLPKKAA</sequence>
<reference evidence="2" key="1">
    <citation type="submission" date="2021-05" db="EMBL/GenBank/DDBJ databases">
        <authorList>
            <person name="Pietrasiak N."/>
            <person name="Ward R."/>
            <person name="Stajich J.E."/>
            <person name="Kurbessoian T."/>
        </authorList>
    </citation>
    <scope>NUCLEOTIDE SEQUENCE</scope>
    <source>
        <strain evidence="2">UHER 2000/2452</strain>
    </source>
</reference>
<dbReference type="AlphaFoldDB" id="A0A951UPJ8"/>
<dbReference type="Proteomes" id="UP000757435">
    <property type="component" value="Unassembled WGS sequence"/>
</dbReference>
<dbReference type="SUPFAM" id="SSF53448">
    <property type="entry name" value="Nucleotide-diphospho-sugar transferases"/>
    <property type="match status" value="1"/>
</dbReference>
<name>A0A951UPJ8_9CYAN</name>
<reference evidence="2" key="2">
    <citation type="journal article" date="2022" name="Microbiol. Resour. Announc.">
        <title>Metagenome Sequencing to Explore Phylogenomics of Terrestrial Cyanobacteria.</title>
        <authorList>
            <person name="Ward R.D."/>
            <person name="Stajich J.E."/>
            <person name="Johansen J.R."/>
            <person name="Huntemann M."/>
            <person name="Clum A."/>
            <person name="Foster B."/>
            <person name="Foster B."/>
            <person name="Roux S."/>
            <person name="Palaniappan K."/>
            <person name="Varghese N."/>
            <person name="Mukherjee S."/>
            <person name="Reddy T.B.K."/>
            <person name="Daum C."/>
            <person name="Copeland A."/>
            <person name="Chen I.A."/>
            <person name="Ivanova N.N."/>
            <person name="Kyrpides N.C."/>
            <person name="Shapiro N."/>
            <person name="Eloe-Fadrosh E.A."/>
            <person name="Pietrasiak N."/>
        </authorList>
    </citation>
    <scope>NUCLEOTIDE SEQUENCE</scope>
    <source>
        <strain evidence="2">UHER 2000/2452</strain>
    </source>
</reference>
<dbReference type="PANTHER" id="PTHR22916:SF3">
    <property type="entry name" value="UDP-GLCNAC:BETAGAL BETA-1,3-N-ACETYLGLUCOSAMINYLTRANSFERASE-LIKE PROTEIN 1"/>
    <property type="match status" value="1"/>
</dbReference>
<dbReference type="InterPro" id="IPR001173">
    <property type="entry name" value="Glyco_trans_2-like"/>
</dbReference>
<proteinExistence type="predicted"/>
<dbReference type="PANTHER" id="PTHR22916">
    <property type="entry name" value="GLYCOSYLTRANSFERASE"/>
    <property type="match status" value="1"/>
</dbReference>
<accession>A0A951UPJ8</accession>
<dbReference type="InterPro" id="IPR029044">
    <property type="entry name" value="Nucleotide-diphossugar_trans"/>
</dbReference>
<evidence type="ECO:0000313" key="3">
    <source>
        <dbReference type="Proteomes" id="UP000757435"/>
    </source>
</evidence>
<keyword evidence="2" id="KW-0808">Transferase</keyword>
<comment type="caution">
    <text evidence="2">The sequence shown here is derived from an EMBL/GenBank/DDBJ whole genome shotgun (WGS) entry which is preliminary data.</text>
</comment>
<evidence type="ECO:0000259" key="1">
    <source>
        <dbReference type="Pfam" id="PF00535"/>
    </source>
</evidence>
<evidence type="ECO:0000313" key="2">
    <source>
        <dbReference type="EMBL" id="MBW4660904.1"/>
    </source>
</evidence>
<dbReference type="Gene3D" id="3.90.550.10">
    <property type="entry name" value="Spore Coat Polysaccharide Biosynthesis Protein SpsA, Chain A"/>
    <property type="match status" value="1"/>
</dbReference>
<dbReference type="Pfam" id="PF00535">
    <property type="entry name" value="Glycos_transf_2"/>
    <property type="match status" value="1"/>
</dbReference>
<dbReference type="EC" id="2.4.-.-" evidence="2"/>
<feature type="domain" description="Glycosyltransferase 2-like" evidence="1">
    <location>
        <begin position="7"/>
        <end position="107"/>
    </location>
</feature>
<dbReference type="EMBL" id="JAHHHD010000027">
    <property type="protein sequence ID" value="MBW4660904.1"/>
    <property type="molecule type" value="Genomic_DNA"/>
</dbReference>
<protein>
    <submittedName>
        <fullName evidence="2">Glycosyltransferase</fullName>
        <ecNumber evidence="2">2.4.-.-</ecNumber>
    </submittedName>
</protein>
<organism evidence="2 3">
    <name type="scientific">Drouetiella hepatica Uher 2000/2452</name>
    <dbReference type="NCBI Taxonomy" id="904376"/>
    <lineage>
        <taxon>Bacteria</taxon>
        <taxon>Bacillati</taxon>
        <taxon>Cyanobacteriota</taxon>
        <taxon>Cyanophyceae</taxon>
        <taxon>Oculatellales</taxon>
        <taxon>Oculatellaceae</taxon>
        <taxon>Drouetiella</taxon>
    </lineage>
</organism>
<keyword evidence="2" id="KW-0328">Glycosyltransferase</keyword>
<dbReference type="GO" id="GO:0016758">
    <property type="term" value="F:hexosyltransferase activity"/>
    <property type="evidence" value="ECO:0007669"/>
    <property type="project" value="UniProtKB-ARBA"/>
</dbReference>